<gene>
    <name evidence="1" type="ORF">BJ988_001191</name>
</gene>
<accession>A0A7Z0DJL8</accession>
<sequence>MERAQEPVHKRTTWGKDYRLSGGADSFVDAPGRFSGAATYSLQLW</sequence>
<dbReference type="EMBL" id="JACBZR010000001">
    <property type="protein sequence ID" value="NYI76543.1"/>
    <property type="molecule type" value="Genomic_DNA"/>
</dbReference>
<comment type="caution">
    <text evidence="1">The sequence shown here is derived from an EMBL/GenBank/DDBJ whole genome shotgun (WGS) entry which is preliminary data.</text>
</comment>
<protein>
    <submittedName>
        <fullName evidence="1">Uncharacterized protein</fullName>
    </submittedName>
</protein>
<keyword evidence="2" id="KW-1185">Reference proteome</keyword>
<evidence type="ECO:0000313" key="2">
    <source>
        <dbReference type="Proteomes" id="UP000564496"/>
    </source>
</evidence>
<reference evidence="1 2" key="1">
    <citation type="submission" date="2020-07" db="EMBL/GenBank/DDBJ databases">
        <title>Sequencing the genomes of 1000 actinobacteria strains.</title>
        <authorList>
            <person name="Klenk H.-P."/>
        </authorList>
    </citation>
    <scope>NUCLEOTIDE SEQUENCE [LARGE SCALE GENOMIC DNA]</scope>
    <source>
        <strain evidence="1 2">DSM 26487</strain>
    </source>
</reference>
<dbReference type="AlphaFoldDB" id="A0A7Z0DJL8"/>
<proteinExistence type="predicted"/>
<evidence type="ECO:0000313" key="1">
    <source>
        <dbReference type="EMBL" id="NYI76543.1"/>
    </source>
</evidence>
<name>A0A7Z0DJL8_9ACTN</name>
<organism evidence="1 2">
    <name type="scientific">Nocardioides panzhihuensis</name>
    <dbReference type="NCBI Taxonomy" id="860243"/>
    <lineage>
        <taxon>Bacteria</taxon>
        <taxon>Bacillati</taxon>
        <taxon>Actinomycetota</taxon>
        <taxon>Actinomycetes</taxon>
        <taxon>Propionibacteriales</taxon>
        <taxon>Nocardioidaceae</taxon>
        <taxon>Nocardioides</taxon>
    </lineage>
</organism>
<dbReference type="Proteomes" id="UP000564496">
    <property type="component" value="Unassembled WGS sequence"/>
</dbReference>